<dbReference type="PANTHER" id="PTHR36925">
    <property type="entry name" value="COBALT-PRECORRIN-6A REDUCTASE"/>
    <property type="match status" value="1"/>
</dbReference>
<name>A0A1G7FDQ4_9RHOB</name>
<evidence type="ECO:0000313" key="5">
    <source>
        <dbReference type="Proteomes" id="UP000182284"/>
    </source>
</evidence>
<organism evidence="4 5">
    <name type="scientific">Celeribacter baekdonensis</name>
    <dbReference type="NCBI Taxonomy" id="875171"/>
    <lineage>
        <taxon>Bacteria</taxon>
        <taxon>Pseudomonadati</taxon>
        <taxon>Pseudomonadota</taxon>
        <taxon>Alphaproteobacteria</taxon>
        <taxon>Rhodobacterales</taxon>
        <taxon>Roseobacteraceae</taxon>
        <taxon>Celeribacter</taxon>
    </lineage>
</organism>
<dbReference type="InterPro" id="IPR003723">
    <property type="entry name" value="Precorrin-6x_reduct"/>
</dbReference>
<dbReference type="GO" id="GO:0016994">
    <property type="term" value="F:precorrin-6A reductase activity"/>
    <property type="evidence" value="ECO:0007669"/>
    <property type="project" value="InterPro"/>
</dbReference>
<dbReference type="EMBL" id="FNBL01000001">
    <property type="protein sequence ID" value="SDE74053.1"/>
    <property type="molecule type" value="Genomic_DNA"/>
</dbReference>
<keyword evidence="2" id="KW-0169">Cobalamin biosynthesis</keyword>
<dbReference type="Proteomes" id="UP000182284">
    <property type="component" value="Unassembled WGS sequence"/>
</dbReference>
<accession>A0A1G7FDQ4</accession>
<gene>
    <name evidence="4" type="ORF">SAMN04488117_10142</name>
</gene>
<dbReference type="PROSITE" id="PS51014">
    <property type="entry name" value="COBK_CBIJ"/>
    <property type="match status" value="1"/>
</dbReference>
<dbReference type="PANTHER" id="PTHR36925:SF1">
    <property type="entry name" value="COBALT-PRECORRIN-6A REDUCTASE"/>
    <property type="match status" value="1"/>
</dbReference>
<dbReference type="NCBIfam" id="NF005968">
    <property type="entry name" value="PRK08057.1-2"/>
    <property type="match status" value="1"/>
</dbReference>
<proteinExistence type="predicted"/>
<dbReference type="NCBIfam" id="TIGR00715">
    <property type="entry name" value="precor6x_red"/>
    <property type="match status" value="1"/>
</dbReference>
<reference evidence="4 5" key="1">
    <citation type="submission" date="2016-10" db="EMBL/GenBank/DDBJ databases">
        <authorList>
            <person name="de Groot N.N."/>
        </authorList>
    </citation>
    <scope>NUCLEOTIDE SEQUENCE [LARGE SCALE GENOMIC DNA]</scope>
    <source>
        <strain evidence="4 5">DSM 27375</strain>
    </source>
</reference>
<sequence length="245" mass="26092">MILLLAGTTEARILAGYMAEAGIKTVASLAGATRTPVAMAVETRVGGFGGDAGFEAYLDASGITAVIDATHPFAAKITTRTARICAARGLPYLRYERPGWRSRPGDAWHEVADYAGLSAIIPVGARVFLATGRQSLSQMAHLADRHLICRVIDPPEVPFPYPNGAFVVGRPPFSEGKELETLHALNPDWMVVKNAGGASGRAKLDAARRLGISVAMIARPAVPAGIERREQMLDALEWAEAHGRI</sequence>
<evidence type="ECO:0000256" key="3">
    <source>
        <dbReference type="ARBA" id="ARBA00023002"/>
    </source>
</evidence>
<evidence type="ECO:0000256" key="2">
    <source>
        <dbReference type="ARBA" id="ARBA00022573"/>
    </source>
</evidence>
<dbReference type="Pfam" id="PF02571">
    <property type="entry name" value="CbiJ"/>
    <property type="match status" value="1"/>
</dbReference>
<dbReference type="GO" id="GO:0009236">
    <property type="term" value="P:cobalamin biosynthetic process"/>
    <property type="evidence" value="ECO:0007669"/>
    <property type="project" value="UniProtKB-UniPathway"/>
</dbReference>
<dbReference type="AlphaFoldDB" id="A0A1G7FDQ4"/>
<keyword evidence="3" id="KW-0560">Oxidoreductase</keyword>
<dbReference type="RefSeq" id="WP_074639929.1">
    <property type="nucleotide sequence ID" value="NZ_FNBL01000001.1"/>
</dbReference>
<dbReference type="UniPathway" id="UPA00148"/>
<protein>
    <submittedName>
        <fullName evidence="4">Precorrin-6A/cobalt-precorrin-6A reductase</fullName>
    </submittedName>
</protein>
<evidence type="ECO:0000256" key="1">
    <source>
        <dbReference type="ARBA" id="ARBA00004953"/>
    </source>
</evidence>
<comment type="pathway">
    <text evidence="1">Cofactor biosynthesis; adenosylcobalamin biosynthesis.</text>
</comment>
<evidence type="ECO:0000313" key="4">
    <source>
        <dbReference type="EMBL" id="SDE74053.1"/>
    </source>
</evidence>
<dbReference type="OrthoDB" id="5183775at2"/>